<dbReference type="CDD" id="cd00093">
    <property type="entry name" value="HTH_XRE"/>
    <property type="match status" value="1"/>
</dbReference>
<protein>
    <submittedName>
        <fullName evidence="2">DNA-binding transcriptional regulator, XRE-family HTH domain</fullName>
    </submittedName>
</protein>
<dbReference type="Proteomes" id="UP000184082">
    <property type="component" value="Unassembled WGS sequence"/>
</dbReference>
<dbReference type="SMART" id="SM00530">
    <property type="entry name" value="HTH_XRE"/>
    <property type="match status" value="1"/>
</dbReference>
<proteinExistence type="predicted"/>
<evidence type="ECO:0000259" key="1">
    <source>
        <dbReference type="PROSITE" id="PS50943"/>
    </source>
</evidence>
<dbReference type="SUPFAM" id="SSF47413">
    <property type="entry name" value="lambda repressor-like DNA-binding domains"/>
    <property type="match status" value="1"/>
</dbReference>
<keyword evidence="2" id="KW-0238">DNA-binding</keyword>
<name>A0A1M6N035_9FIRM</name>
<sequence>MNINLKTLRLAGKISIKDMAKLLNISPITYSRKENGKYPFTQYEINKIIDFFEKPYEKIFNTQRHETKQEDINKLA</sequence>
<dbReference type="EMBL" id="FRAJ01000005">
    <property type="protein sequence ID" value="SHJ89030.1"/>
    <property type="molecule type" value="Genomic_DNA"/>
</dbReference>
<keyword evidence="3" id="KW-1185">Reference proteome</keyword>
<gene>
    <name evidence="2" type="ORF">SAMN02745883_00731</name>
</gene>
<evidence type="ECO:0000313" key="3">
    <source>
        <dbReference type="Proteomes" id="UP000184082"/>
    </source>
</evidence>
<dbReference type="AlphaFoldDB" id="A0A1M6N035"/>
<accession>A0A1M6N035</accession>
<dbReference type="Gene3D" id="1.10.260.40">
    <property type="entry name" value="lambda repressor-like DNA-binding domains"/>
    <property type="match status" value="1"/>
</dbReference>
<organism evidence="2 3">
    <name type="scientific">Caminicella sporogenes DSM 14501</name>
    <dbReference type="NCBI Taxonomy" id="1121266"/>
    <lineage>
        <taxon>Bacteria</taxon>
        <taxon>Bacillati</taxon>
        <taxon>Bacillota</taxon>
        <taxon>Clostridia</taxon>
        <taxon>Peptostreptococcales</taxon>
        <taxon>Caminicellaceae</taxon>
        <taxon>Caminicella</taxon>
    </lineage>
</organism>
<dbReference type="GO" id="GO:0003677">
    <property type="term" value="F:DNA binding"/>
    <property type="evidence" value="ECO:0007669"/>
    <property type="project" value="UniProtKB-KW"/>
</dbReference>
<dbReference type="InterPro" id="IPR010982">
    <property type="entry name" value="Lambda_DNA-bd_dom_sf"/>
</dbReference>
<dbReference type="Pfam" id="PF01381">
    <property type="entry name" value="HTH_3"/>
    <property type="match status" value="1"/>
</dbReference>
<dbReference type="PROSITE" id="PS50943">
    <property type="entry name" value="HTH_CROC1"/>
    <property type="match status" value="1"/>
</dbReference>
<dbReference type="InterPro" id="IPR001387">
    <property type="entry name" value="Cro/C1-type_HTH"/>
</dbReference>
<reference evidence="2 3" key="1">
    <citation type="submission" date="2016-11" db="EMBL/GenBank/DDBJ databases">
        <authorList>
            <person name="Jaros S."/>
            <person name="Januszkiewicz K."/>
            <person name="Wedrychowicz H."/>
        </authorList>
    </citation>
    <scope>NUCLEOTIDE SEQUENCE [LARGE SCALE GENOMIC DNA]</scope>
    <source>
        <strain evidence="2 3">DSM 14501</strain>
    </source>
</reference>
<dbReference type="RefSeq" id="WP_072966022.1">
    <property type="nucleotide sequence ID" value="NZ_FRAJ01000005.1"/>
</dbReference>
<feature type="domain" description="HTH cro/C1-type" evidence="1">
    <location>
        <begin position="5"/>
        <end position="59"/>
    </location>
</feature>
<dbReference type="STRING" id="1121266.SAMN02745883_00731"/>
<evidence type="ECO:0000313" key="2">
    <source>
        <dbReference type="EMBL" id="SHJ89030.1"/>
    </source>
</evidence>